<organism evidence="2 3">
    <name type="scientific">Kutzneria kofuensis</name>
    <dbReference type="NCBI Taxonomy" id="103725"/>
    <lineage>
        <taxon>Bacteria</taxon>
        <taxon>Bacillati</taxon>
        <taxon>Actinomycetota</taxon>
        <taxon>Actinomycetes</taxon>
        <taxon>Pseudonocardiales</taxon>
        <taxon>Pseudonocardiaceae</taxon>
        <taxon>Kutzneria</taxon>
    </lineage>
</organism>
<dbReference type="Pfam" id="PF01636">
    <property type="entry name" value="APH"/>
    <property type="match status" value="1"/>
</dbReference>
<dbReference type="SUPFAM" id="SSF56112">
    <property type="entry name" value="Protein kinase-like (PK-like)"/>
    <property type="match status" value="1"/>
</dbReference>
<sequence length="320" mass="35307">MSTPASRSERQVDEQAVRLLSAAFDGTGAAVSFRSWTPVGARKIRKRRFTMLVADGTPALVCKTALDIDDAKVGAEATKLDTLDLPASLTRARVLSRHEGGFVMTYVPALDLPDALAGRSQESFATLLGRAVELVAALHRHSRVDGDVTRRRAVAGQYVAEELLHRPELRAAVDVAVLAATHGDLAPWNVRHDPETDRLSLIDWEDYRHCGIAGIDIVNLLTTLGLVVFPEYRTRGLDWLYDQIFGGSHWYSRLVHDLIVRYATATGQAPGAVLDLLPFHCAWMTTRITAEGRDPSQLYYATFLRRYVSQPPGWFDASAA</sequence>
<reference evidence="2 3" key="1">
    <citation type="submission" date="2020-08" db="EMBL/GenBank/DDBJ databases">
        <title>Sequencing the genomes of 1000 actinobacteria strains.</title>
        <authorList>
            <person name="Klenk H.-P."/>
        </authorList>
    </citation>
    <scope>NUCLEOTIDE SEQUENCE [LARGE SCALE GENOMIC DNA]</scope>
    <source>
        <strain evidence="2 3">DSM 43851</strain>
    </source>
</reference>
<gene>
    <name evidence="2" type="ORF">BJ998_007542</name>
</gene>
<dbReference type="Gene3D" id="3.90.1200.10">
    <property type="match status" value="1"/>
</dbReference>
<evidence type="ECO:0000313" key="2">
    <source>
        <dbReference type="EMBL" id="MBB5896346.1"/>
    </source>
</evidence>
<name>A0A7W9NLD6_9PSEU</name>
<dbReference type="InterPro" id="IPR011009">
    <property type="entry name" value="Kinase-like_dom_sf"/>
</dbReference>
<dbReference type="AlphaFoldDB" id="A0A7W9NLD6"/>
<evidence type="ECO:0000259" key="1">
    <source>
        <dbReference type="Pfam" id="PF01636"/>
    </source>
</evidence>
<dbReference type="InterPro" id="IPR002575">
    <property type="entry name" value="Aminoglycoside_PTrfase"/>
</dbReference>
<proteinExistence type="predicted"/>
<comment type="caution">
    <text evidence="2">The sequence shown here is derived from an EMBL/GenBank/DDBJ whole genome shotgun (WGS) entry which is preliminary data.</text>
</comment>
<dbReference type="Proteomes" id="UP000585638">
    <property type="component" value="Unassembled WGS sequence"/>
</dbReference>
<dbReference type="RefSeq" id="WP_184868015.1">
    <property type="nucleotide sequence ID" value="NZ_BAAAWY010000101.1"/>
</dbReference>
<dbReference type="EMBL" id="JACHIR010000001">
    <property type="protein sequence ID" value="MBB5896346.1"/>
    <property type="molecule type" value="Genomic_DNA"/>
</dbReference>
<keyword evidence="3" id="KW-1185">Reference proteome</keyword>
<evidence type="ECO:0000313" key="3">
    <source>
        <dbReference type="Proteomes" id="UP000585638"/>
    </source>
</evidence>
<feature type="domain" description="Aminoglycoside phosphotransferase" evidence="1">
    <location>
        <begin position="86"/>
        <end position="230"/>
    </location>
</feature>
<protein>
    <recommendedName>
        <fullName evidence="1">Aminoglycoside phosphotransferase domain-containing protein</fullName>
    </recommendedName>
</protein>
<accession>A0A7W9NLD6</accession>